<dbReference type="Pfam" id="PF12450">
    <property type="entry name" value="vWF_A"/>
    <property type="match status" value="1"/>
</dbReference>
<feature type="chain" id="PRO_5016408266" evidence="1">
    <location>
        <begin position="36"/>
        <end position="576"/>
    </location>
</feature>
<dbReference type="SUPFAM" id="SSF53300">
    <property type="entry name" value="vWA-like"/>
    <property type="match status" value="1"/>
</dbReference>
<dbReference type="PANTHER" id="PTHR10166">
    <property type="entry name" value="VOLTAGE-DEPENDENT CALCIUM CHANNEL SUBUNIT ALPHA-2/DELTA-RELATED"/>
    <property type="match status" value="1"/>
</dbReference>
<dbReference type="InterPro" id="IPR036465">
    <property type="entry name" value="vWFA_dom_sf"/>
</dbReference>
<protein>
    <submittedName>
        <fullName evidence="3">Ca-activated chloride channel family protein</fullName>
    </submittedName>
</protein>
<dbReference type="Proteomes" id="UP000247792">
    <property type="component" value="Unassembled WGS sequence"/>
</dbReference>
<evidence type="ECO:0000259" key="2">
    <source>
        <dbReference type="PROSITE" id="PS50234"/>
    </source>
</evidence>
<organism evidence="3 4">
    <name type="scientific">Undibacterium pigrum</name>
    <dbReference type="NCBI Taxonomy" id="401470"/>
    <lineage>
        <taxon>Bacteria</taxon>
        <taxon>Pseudomonadati</taxon>
        <taxon>Pseudomonadota</taxon>
        <taxon>Betaproteobacteria</taxon>
        <taxon>Burkholderiales</taxon>
        <taxon>Oxalobacteraceae</taxon>
        <taxon>Undibacterium</taxon>
    </lineage>
</organism>
<dbReference type="CDD" id="cd01465">
    <property type="entry name" value="vWA_subgroup"/>
    <property type="match status" value="1"/>
</dbReference>
<dbReference type="InterPro" id="IPR002035">
    <property type="entry name" value="VWF_A"/>
</dbReference>
<dbReference type="AlphaFoldDB" id="A0A318JK82"/>
<feature type="domain" description="VWFA" evidence="2">
    <location>
        <begin position="210"/>
        <end position="395"/>
    </location>
</feature>
<dbReference type="PROSITE" id="PS50234">
    <property type="entry name" value="VWFA"/>
    <property type="match status" value="1"/>
</dbReference>
<evidence type="ECO:0000256" key="1">
    <source>
        <dbReference type="SAM" id="SignalP"/>
    </source>
</evidence>
<feature type="signal peptide" evidence="1">
    <location>
        <begin position="1"/>
        <end position="35"/>
    </location>
</feature>
<proteinExistence type="predicted"/>
<evidence type="ECO:0000313" key="3">
    <source>
        <dbReference type="EMBL" id="PXX44144.1"/>
    </source>
</evidence>
<keyword evidence="4" id="KW-1185">Reference proteome</keyword>
<accession>A0A318JK82</accession>
<name>A0A318JK82_9BURK</name>
<sequence>MITPVPDCLQPYSPPVFAPLLSSLAVLLASVALLACTHAPEQSSVAERMAPAPVVVAVPPPMPSMAQIAPMAPRLAVDGSSRIKGLSYESSAYTPSQPANTAKYQEFADNPWKRVAEEPLSTFSADVDTGSYANVRRFINRGQLPPRDAVRAEEMVNYFGYDYAGPKAGDTQPFSIHAQLAAAPWKHEHGLLRIAIKGKDVAKESLPAANLVFLVDVSGSMSPEDRLPLVKSALKLLVAQMRPIDRVSLVTYASGTSVVLPATAGSEKEKINNAIDRLVASGSTAGEAGIRLAYAQAREAHIKGGINRVLLATDGDLNVGVTDPKQLKTLVEAERKSGTGFSTLGVGDSNYNEALMKQLADIGDGSYHYLDTLQEAHKVLVNEFTSTLAVIAQDLKLQVEFNPANVNEYRLIGYELRALTREQFNDDKVDAGDVGAGHTVTALYEVIPKGVAGKVDALRYQNKEKPAVTPAGNVANAGELAWIKVRYKDPGSSTSKLIAFAVKQPARLPALDKADSDFRFATAVAGWAQWLRGSSMIDNFSANDAVAIAREARGNDRYGHRAEFLRLVELSATLKR</sequence>
<dbReference type="Pfam" id="PF00092">
    <property type="entry name" value="VWA"/>
    <property type="match status" value="1"/>
</dbReference>
<dbReference type="InterPro" id="IPR021908">
    <property type="entry name" value="YfbK_C"/>
</dbReference>
<dbReference type="InterPro" id="IPR051173">
    <property type="entry name" value="Ca_channel_alpha-2/delta"/>
</dbReference>
<evidence type="ECO:0000313" key="4">
    <source>
        <dbReference type="Proteomes" id="UP000247792"/>
    </source>
</evidence>
<keyword evidence="1" id="KW-0732">Signal</keyword>
<reference evidence="3 4" key="1">
    <citation type="submission" date="2018-05" db="EMBL/GenBank/DDBJ databases">
        <title>Genomic Encyclopedia of Type Strains, Phase IV (KMG-IV): sequencing the most valuable type-strain genomes for metagenomic binning, comparative biology and taxonomic classification.</title>
        <authorList>
            <person name="Goeker M."/>
        </authorList>
    </citation>
    <scope>NUCLEOTIDE SEQUENCE [LARGE SCALE GENOMIC DNA]</scope>
    <source>
        <strain evidence="3 4">DSM 19792</strain>
    </source>
</reference>
<dbReference type="Pfam" id="PF12034">
    <property type="entry name" value="YfbK_C"/>
    <property type="match status" value="1"/>
</dbReference>
<dbReference type="PANTHER" id="PTHR10166:SF37">
    <property type="entry name" value="STOLID, ISOFORM H"/>
    <property type="match status" value="1"/>
</dbReference>
<dbReference type="RefSeq" id="WP_245936948.1">
    <property type="nucleotide sequence ID" value="NZ_QJKB01000003.1"/>
</dbReference>
<dbReference type="EMBL" id="QJKB01000003">
    <property type="protein sequence ID" value="PXX44144.1"/>
    <property type="molecule type" value="Genomic_DNA"/>
</dbReference>
<dbReference type="Gene3D" id="3.40.50.410">
    <property type="entry name" value="von Willebrand factor, type A domain"/>
    <property type="match status" value="1"/>
</dbReference>
<dbReference type="SMART" id="SM00327">
    <property type="entry name" value="VWA"/>
    <property type="match status" value="1"/>
</dbReference>
<comment type="caution">
    <text evidence="3">The sequence shown here is derived from an EMBL/GenBank/DDBJ whole genome shotgun (WGS) entry which is preliminary data.</text>
</comment>
<dbReference type="InterPro" id="IPR022156">
    <property type="entry name" value="Uncharacterised_YfbK_N"/>
</dbReference>
<gene>
    <name evidence="3" type="ORF">DFR42_103413</name>
</gene>